<evidence type="ECO:0000313" key="1">
    <source>
        <dbReference type="EMBL" id="GIY63762.1"/>
    </source>
</evidence>
<sequence length="128" mass="14756">MIYSSLEVGRFLGDQQMFWPFLMAFHQSGYSTVEIMFQTGKVWRPFEKLAMGVISHFQQKGFFLDNVQDIVIPAVSREFLERWFKGKGYRALEFRFILGLVPDSKTFNSNPGTDVFFTPALALMIPGL</sequence>
<accession>A0AAV4V0X7</accession>
<reference evidence="1 2" key="1">
    <citation type="submission" date="2021-06" db="EMBL/GenBank/DDBJ databases">
        <title>Caerostris extrusa draft genome.</title>
        <authorList>
            <person name="Kono N."/>
            <person name="Arakawa K."/>
        </authorList>
    </citation>
    <scope>NUCLEOTIDE SEQUENCE [LARGE SCALE GENOMIC DNA]</scope>
</reference>
<name>A0AAV4V0X7_CAEEX</name>
<dbReference type="Proteomes" id="UP001054945">
    <property type="component" value="Unassembled WGS sequence"/>
</dbReference>
<comment type="caution">
    <text evidence="1">The sequence shown here is derived from an EMBL/GenBank/DDBJ whole genome shotgun (WGS) entry which is preliminary data.</text>
</comment>
<dbReference type="AlphaFoldDB" id="A0AAV4V0X7"/>
<protein>
    <submittedName>
        <fullName evidence="1">Uncharacterized protein</fullName>
    </submittedName>
</protein>
<proteinExistence type="predicted"/>
<gene>
    <name evidence="1" type="ORF">CEXT_657361</name>
</gene>
<dbReference type="EMBL" id="BPLR01013783">
    <property type="protein sequence ID" value="GIY63762.1"/>
    <property type="molecule type" value="Genomic_DNA"/>
</dbReference>
<organism evidence="1 2">
    <name type="scientific">Caerostris extrusa</name>
    <name type="common">Bark spider</name>
    <name type="synonym">Caerostris bankana</name>
    <dbReference type="NCBI Taxonomy" id="172846"/>
    <lineage>
        <taxon>Eukaryota</taxon>
        <taxon>Metazoa</taxon>
        <taxon>Ecdysozoa</taxon>
        <taxon>Arthropoda</taxon>
        <taxon>Chelicerata</taxon>
        <taxon>Arachnida</taxon>
        <taxon>Araneae</taxon>
        <taxon>Araneomorphae</taxon>
        <taxon>Entelegynae</taxon>
        <taxon>Araneoidea</taxon>
        <taxon>Araneidae</taxon>
        <taxon>Caerostris</taxon>
    </lineage>
</organism>
<keyword evidence="2" id="KW-1185">Reference proteome</keyword>
<evidence type="ECO:0000313" key="2">
    <source>
        <dbReference type="Proteomes" id="UP001054945"/>
    </source>
</evidence>